<keyword evidence="2" id="KW-0808">Transferase</keyword>
<dbReference type="Gene3D" id="3.90.550.20">
    <property type="match status" value="1"/>
</dbReference>
<feature type="region of interest" description="Disordered" evidence="1">
    <location>
        <begin position="26"/>
        <end position="68"/>
    </location>
</feature>
<dbReference type="InterPro" id="IPR007577">
    <property type="entry name" value="GlycoTrfase_DXD_sugar-bd_CS"/>
</dbReference>
<feature type="region of interest" description="Disordered" evidence="1">
    <location>
        <begin position="828"/>
        <end position="850"/>
    </location>
</feature>
<gene>
    <name evidence="2" type="ORF">SAMN04490198_4963</name>
</gene>
<dbReference type="InterPro" id="IPR029044">
    <property type="entry name" value="Nucleotide-diphossugar_trans"/>
</dbReference>
<protein>
    <submittedName>
        <fullName evidence="2">Glycosyltransferase sugar-binding region containing DXD motif-containing protein</fullName>
    </submittedName>
</protein>
<dbReference type="Pfam" id="PF04488">
    <property type="entry name" value="Gly_transf_sug"/>
    <property type="match status" value="1"/>
</dbReference>
<reference evidence="2 3" key="1">
    <citation type="submission" date="2016-10" db="EMBL/GenBank/DDBJ databases">
        <authorList>
            <person name="de Groot N.N."/>
        </authorList>
    </citation>
    <scope>NUCLEOTIDE SEQUENCE [LARGE SCALE GENOMIC DNA]</scope>
    <source>
        <strain evidence="2 3">BS3265</strain>
    </source>
</reference>
<dbReference type="Proteomes" id="UP000199129">
    <property type="component" value="Unassembled WGS sequence"/>
</dbReference>
<dbReference type="SUPFAM" id="SSF53448">
    <property type="entry name" value="Nucleotide-diphospho-sugar transferases"/>
    <property type="match status" value="1"/>
</dbReference>
<proteinExistence type="predicted"/>
<evidence type="ECO:0000256" key="1">
    <source>
        <dbReference type="SAM" id="MobiDB-lite"/>
    </source>
</evidence>
<dbReference type="EMBL" id="FNUA01000002">
    <property type="protein sequence ID" value="SEF06650.1"/>
    <property type="molecule type" value="Genomic_DNA"/>
</dbReference>
<evidence type="ECO:0000313" key="2">
    <source>
        <dbReference type="EMBL" id="SEF06650.1"/>
    </source>
</evidence>
<accession>A0A1H5NYZ2</accession>
<organism evidence="2 3">
    <name type="scientific">Pseudomonas palleroniana</name>
    <dbReference type="NCBI Taxonomy" id="191390"/>
    <lineage>
        <taxon>Bacteria</taxon>
        <taxon>Pseudomonadati</taxon>
        <taxon>Pseudomonadota</taxon>
        <taxon>Gammaproteobacteria</taxon>
        <taxon>Pseudomonadales</taxon>
        <taxon>Pseudomonadaceae</taxon>
        <taxon>Pseudomonas</taxon>
    </lineage>
</organism>
<dbReference type="GO" id="GO:0016740">
    <property type="term" value="F:transferase activity"/>
    <property type="evidence" value="ECO:0007669"/>
    <property type="project" value="UniProtKB-KW"/>
</dbReference>
<name>A0A1H5NYZ2_9PSED</name>
<sequence length="1686" mass="185039">MPRDLVSPGVIHTLSVTNLMNTVSLSHATQHRPPPAPTTANPPQLSGQAREFPAPSAPAEGSRPEGDRELATTEYHSALLLAANRERNITIGQLPPSSTFGQWWTQLHNAFQSPDVLQWIRDQGIDTASIKLNATSGQISFTLTRARDPEQKLHTVGQDDPHWAAISGPVLNAARVIAAGHADTWFKPPVSVPDEPVAWWLIGRFYNERQDLTGPAMRERAAEIDRNQGFTPLDPGTSKHLIESRSEEALQNQKAFTGDIHNRHQAAGELRHLAASVENGVEYDGQITYELKARTLNLSADSSYRPSSGGQSPTVSLLQYLTDHGLHLPTRHEELVNLATVLSTPTPKAAVRGNLSGALRWLDQESLQQLNADIQGGTFGNIKLSPFKTVLDYLLDNRSISPAELDNPRLMIEALISSPRGKALGDAIQAVFAARGVKGPGTDWLLAALHLEVDSDAAQGLKIGGYHLVSPENVGKTAATVFKELVEHLVARGQASSPEKALIQAHLVLARLAPEFRVKGIPDTIVPGTHSWVSFATLVARIEAKSPGATATMNYAQIMLEGSTAPVTDEDSASEYAAQAKALKQWAVANGQAYPSTEAAMVEVRKAFTAQINELKEAAQTDIRELPTTRAIALEQLKKALPHIDPKWFDEKCITVQPSHKRFPERYSILDSYIDGRPLFWTPNRANFWKEEARNFTNLFRSEENQEQPDQTPAAWVSSSSAFNFDEVREKLKSLPRPKDLFAQQFTDFSDALKKTTAAQYKLLLARQPLEDRQHLQFGQLTVRKEVSYHRADHPVRVADGVLLVETEYNGKVIHYAIDRNKGTITRRPGQTYDEYPPTNGTIPQPGKRYDVIKPAGNYPADVTDEKKDARGAPDSFSSVRTRYIVDAVLDDMRLPEVERYAKGATTFDTQVPLHERIEQIVVGLIPFKSGIENIINGRIKEGIVEVVVDLFGFAIGIGGALKGAKGVVAGASALSRVGHAGKIIGRAAVGALNPLSGVDDLALGVLQAGKKAVITAAGATYRGIQHLRGQRSVNLLELAKKPDIAEGTYRALNHTVESQALAKFDEASGRWYAFDPHTQQAFGKPLDNFRVAPAGANTADSLHAIGSADAVKAASQQYGLAASGRLKAGQQTVEDIAVMVQGNWHRYDAFKKQPFGPPLKDFTPHRIAAGGEVRPLDPDLLGYEAKYIAADELSAKGLQGNVYVGRGRNEYVKIDGVLYKSKLKDGQRVIRHPQGTGPDIPVRDLGASGWEPAARTARLLGGKSDAPLRWKLGDSTYVVPMDDIKVVENSTTPFTLNYKGVEHNVIFDSSAGAFKESNLSTGIDPLNPAYFWRSAKGKWQRGPFNEFIKARKADAHTYSFVDVLPPSAVKIPNDVKPIPRNLHYFWAGQELPPKLMDTLLNNAAQAPGYKSILHVDADTPAIFNQIKRTLESKAPGLEVRNLREDDVFKQLKGDGMYDYFRQGQGKNLAAASDVARYPILNKYGGFYLDTDDVIQAKVGADGLNAGASDVLLNKPVAHSLTGYKPFYNTSNFGTQAGNPVITAVIDEMKTSFSANKAYFAANRPTVGRGPDGRVQYTPEFNLYEGKIFETVGPTLFNKVLKSQRPDMYDLGFDGMTKESRLVNGKLESHGPIVNIENDVRQYYTRRGIVPPQTLDKQLDNLKQHYYPLHYKFQVRIGAEHSWINA</sequence>
<evidence type="ECO:0000313" key="3">
    <source>
        <dbReference type="Proteomes" id="UP000199129"/>
    </source>
</evidence>